<evidence type="ECO:0000259" key="1">
    <source>
        <dbReference type="PROSITE" id="PS50188"/>
    </source>
</evidence>
<dbReference type="InterPro" id="IPR003877">
    <property type="entry name" value="SPRY_dom"/>
</dbReference>
<dbReference type="InterPro" id="IPR013320">
    <property type="entry name" value="ConA-like_dom_sf"/>
</dbReference>
<dbReference type="InterPro" id="IPR001870">
    <property type="entry name" value="B30.2/SPRY"/>
</dbReference>
<organism evidence="2 3">
    <name type="scientific">Globodera pallida</name>
    <name type="common">Potato cyst nematode worm</name>
    <name type="synonym">Heterodera pallida</name>
    <dbReference type="NCBI Taxonomy" id="36090"/>
    <lineage>
        <taxon>Eukaryota</taxon>
        <taxon>Metazoa</taxon>
        <taxon>Ecdysozoa</taxon>
        <taxon>Nematoda</taxon>
        <taxon>Chromadorea</taxon>
        <taxon>Rhabditida</taxon>
        <taxon>Tylenchina</taxon>
        <taxon>Tylenchomorpha</taxon>
        <taxon>Tylenchoidea</taxon>
        <taxon>Heteroderidae</taxon>
        <taxon>Heteroderinae</taxon>
        <taxon>Globodera</taxon>
    </lineage>
</organism>
<dbReference type="CDD" id="cd12885">
    <property type="entry name" value="SPRY_RanBP_like"/>
    <property type="match status" value="1"/>
</dbReference>
<dbReference type="PROSITE" id="PS50188">
    <property type="entry name" value="B302_SPRY"/>
    <property type="match status" value="1"/>
</dbReference>
<dbReference type="InterPro" id="IPR044736">
    <property type="entry name" value="Gid1/RanBPM/SPLA_SPRY"/>
</dbReference>
<dbReference type="WBParaSite" id="GPLIN_000697500">
    <property type="protein sequence ID" value="GPLIN_000697500"/>
    <property type="gene ID" value="GPLIN_000697500"/>
</dbReference>
<proteinExistence type="predicted"/>
<name>A0A183C281_GLOPA</name>
<sequence>MNQLKGELTAKMEEYQNKQQQNIVALTERQTGNGLTLQNRWDSAARHPGLTLIEPNRLIVHAGKKRVNRSVFAERPIPKKNYDNFYFEVKMLEKKGDIFIGLATKQMPLNDSVGWYEGTYAYESNGFFMGHAVEGCFHADDGRPYIDGISSFGTGDVIGCGIHLATRQIFYTKNGERLDTANLFVTFAAELFPCVTLSRSGKIEANFGPNFEYKF</sequence>
<evidence type="ECO:0000313" key="3">
    <source>
        <dbReference type="WBParaSite" id="GPLIN_000697500"/>
    </source>
</evidence>
<feature type="domain" description="B30.2/SPRY" evidence="1">
    <location>
        <begin position="19"/>
        <end position="212"/>
    </location>
</feature>
<dbReference type="Proteomes" id="UP000050741">
    <property type="component" value="Unassembled WGS sequence"/>
</dbReference>
<dbReference type="InterPro" id="IPR050618">
    <property type="entry name" value="Ubq-SigPath_Reg"/>
</dbReference>
<dbReference type="AlphaFoldDB" id="A0A183C281"/>
<keyword evidence="2" id="KW-1185">Reference proteome</keyword>
<reference evidence="3" key="2">
    <citation type="submission" date="2016-06" db="UniProtKB">
        <authorList>
            <consortium name="WormBaseParasite"/>
        </authorList>
    </citation>
    <scope>IDENTIFICATION</scope>
</reference>
<dbReference type="Gene3D" id="2.60.120.920">
    <property type="match status" value="1"/>
</dbReference>
<dbReference type="InterPro" id="IPR043136">
    <property type="entry name" value="B30.2/SPRY_sf"/>
</dbReference>
<dbReference type="Pfam" id="PF00622">
    <property type="entry name" value="SPRY"/>
    <property type="match status" value="1"/>
</dbReference>
<accession>A0A183C281</accession>
<dbReference type="SMART" id="SM00449">
    <property type="entry name" value="SPRY"/>
    <property type="match status" value="1"/>
</dbReference>
<dbReference type="PANTHER" id="PTHR12864">
    <property type="entry name" value="RAN BINDING PROTEIN 9-RELATED"/>
    <property type="match status" value="1"/>
</dbReference>
<dbReference type="SUPFAM" id="SSF49899">
    <property type="entry name" value="Concanavalin A-like lectins/glucanases"/>
    <property type="match status" value="1"/>
</dbReference>
<reference evidence="2" key="1">
    <citation type="submission" date="2014-05" db="EMBL/GenBank/DDBJ databases">
        <title>The genome and life-stage specific transcriptomes of Globodera pallida elucidate key aspects of plant parasitism by a cyst nematode.</title>
        <authorList>
            <person name="Cotton J.A."/>
            <person name="Lilley C.J."/>
            <person name="Jones L.M."/>
            <person name="Kikuchi T."/>
            <person name="Reid A.J."/>
            <person name="Thorpe P."/>
            <person name="Tsai I.J."/>
            <person name="Beasley H."/>
            <person name="Blok V."/>
            <person name="Cock P.J.A."/>
            <person name="Van den Akker S.E."/>
            <person name="Holroyd N."/>
            <person name="Hunt M."/>
            <person name="Mantelin S."/>
            <person name="Naghra H."/>
            <person name="Pain A."/>
            <person name="Palomares-Rius J.E."/>
            <person name="Zarowiecki M."/>
            <person name="Berriman M."/>
            <person name="Jones J.T."/>
            <person name="Urwin P.E."/>
        </authorList>
    </citation>
    <scope>NUCLEOTIDE SEQUENCE [LARGE SCALE GENOMIC DNA]</scope>
    <source>
        <strain evidence="2">Lindley</strain>
    </source>
</reference>
<evidence type="ECO:0000313" key="2">
    <source>
        <dbReference type="Proteomes" id="UP000050741"/>
    </source>
</evidence>
<protein>
    <submittedName>
        <fullName evidence="3">B30.2/SPRY domain-containing protein</fullName>
    </submittedName>
</protein>